<keyword evidence="1" id="KW-1133">Transmembrane helix</keyword>
<keyword evidence="3" id="KW-1185">Reference proteome</keyword>
<feature type="transmembrane region" description="Helical" evidence="1">
    <location>
        <begin position="12"/>
        <end position="29"/>
    </location>
</feature>
<dbReference type="OrthoDB" id="9956908at2"/>
<evidence type="ECO:0000256" key="1">
    <source>
        <dbReference type="SAM" id="Phobius"/>
    </source>
</evidence>
<dbReference type="AlphaFoldDB" id="A0A2W2C1H1"/>
<reference evidence="2 3" key="1">
    <citation type="submission" date="2018-06" db="EMBL/GenBank/DDBJ databases">
        <title>Mucibacter soli gen. nov., sp. nov., a new member of the family Chitinophagaceae producing mucin.</title>
        <authorList>
            <person name="Kim M.-K."/>
            <person name="Park S."/>
            <person name="Kim T.-S."/>
            <person name="Joung Y."/>
            <person name="Han J.-H."/>
            <person name="Kim S.B."/>
        </authorList>
    </citation>
    <scope>NUCLEOTIDE SEQUENCE [LARGE SCALE GENOMIC DNA]</scope>
    <source>
        <strain evidence="2 3">R1-15</strain>
    </source>
</reference>
<proteinExistence type="predicted"/>
<comment type="caution">
    <text evidence="2">The sequence shown here is derived from an EMBL/GenBank/DDBJ whole genome shotgun (WGS) entry which is preliminary data.</text>
</comment>
<sequence>MNTNTDVLSGLAENLTIVTVLVLFLNYFMKELKQVQRMREADKKESDKKFEEIFNRQFAVEKQNIEAIARQCDTNARLTEAINNLSERIEKQWTVNN</sequence>
<protein>
    <recommendedName>
        <fullName evidence="4">Holin</fullName>
    </recommendedName>
</protein>
<dbReference type="EMBL" id="QKTW01000009">
    <property type="protein sequence ID" value="PZF73893.1"/>
    <property type="molecule type" value="Genomic_DNA"/>
</dbReference>
<keyword evidence="1" id="KW-0472">Membrane</keyword>
<keyword evidence="1" id="KW-0812">Transmembrane</keyword>
<gene>
    <name evidence="2" type="ORF">DN068_06005</name>
</gene>
<dbReference type="RefSeq" id="WP_110997990.1">
    <property type="nucleotide sequence ID" value="NZ_QKTW01000009.1"/>
</dbReference>
<accession>A0A2W2C1H1</accession>
<evidence type="ECO:0000313" key="2">
    <source>
        <dbReference type="EMBL" id="PZF73893.1"/>
    </source>
</evidence>
<evidence type="ECO:0000313" key="3">
    <source>
        <dbReference type="Proteomes" id="UP000248745"/>
    </source>
</evidence>
<name>A0A2W2C1H1_9BACT</name>
<organism evidence="2 3">
    <name type="scientific">Taibaiella soli</name>
    <dbReference type="NCBI Taxonomy" id="1649169"/>
    <lineage>
        <taxon>Bacteria</taxon>
        <taxon>Pseudomonadati</taxon>
        <taxon>Bacteroidota</taxon>
        <taxon>Chitinophagia</taxon>
        <taxon>Chitinophagales</taxon>
        <taxon>Chitinophagaceae</taxon>
        <taxon>Taibaiella</taxon>
    </lineage>
</organism>
<dbReference type="Proteomes" id="UP000248745">
    <property type="component" value="Unassembled WGS sequence"/>
</dbReference>
<evidence type="ECO:0008006" key="4">
    <source>
        <dbReference type="Google" id="ProtNLM"/>
    </source>
</evidence>